<evidence type="ECO:0000313" key="2">
    <source>
        <dbReference type="EMBL" id="KLO08724.1"/>
    </source>
</evidence>
<dbReference type="EMBL" id="KQ086080">
    <property type="protein sequence ID" value="KLO08724.1"/>
    <property type="molecule type" value="Genomic_DNA"/>
</dbReference>
<feature type="region of interest" description="Disordered" evidence="1">
    <location>
        <begin position="167"/>
        <end position="200"/>
    </location>
</feature>
<accession>A0A0H2RA71</accession>
<protein>
    <submittedName>
        <fullName evidence="2">Uncharacterized protein</fullName>
    </submittedName>
</protein>
<proteinExistence type="predicted"/>
<name>A0A0H2RA71_9AGAM</name>
<sequence>MLCWRVQGIARLGDDAIKLAASSRRLLSAGLWPRLALRIESFSMCNVKPSTRSKNDKNARSTPHVESSRSIPSTLGEDCGDNYKTAMESLQSTQLTASLRYIPSTLLSPSPCALRGSRNSSASFAGDDGHQLLIYTDNTVIADCGFGGTSRTAVNIAMTWIPRSPARDTHRRRLHAGGPATTTFRTGGGGSGGRWQWFRR</sequence>
<feature type="compositionally biased region" description="Polar residues" evidence="1">
    <location>
        <begin position="60"/>
        <end position="73"/>
    </location>
</feature>
<evidence type="ECO:0000256" key="1">
    <source>
        <dbReference type="SAM" id="MobiDB-lite"/>
    </source>
</evidence>
<gene>
    <name evidence="2" type="ORF">SCHPADRAFT_598464</name>
</gene>
<keyword evidence="3" id="KW-1185">Reference proteome</keyword>
<feature type="region of interest" description="Disordered" evidence="1">
    <location>
        <begin position="48"/>
        <end position="75"/>
    </location>
</feature>
<organism evidence="2 3">
    <name type="scientific">Schizopora paradoxa</name>
    <dbReference type="NCBI Taxonomy" id="27342"/>
    <lineage>
        <taxon>Eukaryota</taxon>
        <taxon>Fungi</taxon>
        <taxon>Dikarya</taxon>
        <taxon>Basidiomycota</taxon>
        <taxon>Agaricomycotina</taxon>
        <taxon>Agaricomycetes</taxon>
        <taxon>Hymenochaetales</taxon>
        <taxon>Schizoporaceae</taxon>
        <taxon>Schizopora</taxon>
    </lineage>
</organism>
<evidence type="ECO:0000313" key="3">
    <source>
        <dbReference type="Proteomes" id="UP000053477"/>
    </source>
</evidence>
<dbReference type="AlphaFoldDB" id="A0A0H2RA71"/>
<dbReference type="InParanoid" id="A0A0H2RA71"/>
<dbReference type="Proteomes" id="UP000053477">
    <property type="component" value="Unassembled WGS sequence"/>
</dbReference>
<reference evidence="2 3" key="1">
    <citation type="submission" date="2015-04" db="EMBL/GenBank/DDBJ databases">
        <title>Complete genome sequence of Schizopora paradoxa KUC8140, a cosmopolitan wood degrader in East Asia.</title>
        <authorList>
            <consortium name="DOE Joint Genome Institute"/>
            <person name="Min B."/>
            <person name="Park H."/>
            <person name="Jang Y."/>
            <person name="Kim J.-J."/>
            <person name="Kim K.H."/>
            <person name="Pangilinan J."/>
            <person name="Lipzen A."/>
            <person name="Riley R."/>
            <person name="Grigoriev I.V."/>
            <person name="Spatafora J.W."/>
            <person name="Choi I.-G."/>
        </authorList>
    </citation>
    <scope>NUCLEOTIDE SEQUENCE [LARGE SCALE GENOMIC DNA]</scope>
    <source>
        <strain evidence="2 3">KUC8140</strain>
    </source>
</reference>